<evidence type="ECO:0000313" key="3">
    <source>
        <dbReference type="Proteomes" id="UP001054837"/>
    </source>
</evidence>
<gene>
    <name evidence="2" type="ORF">CDAR_318531</name>
</gene>
<protein>
    <submittedName>
        <fullName evidence="2">Uncharacterized protein</fullName>
    </submittedName>
</protein>
<dbReference type="EMBL" id="BPLQ01003982">
    <property type="protein sequence ID" value="GIY04816.1"/>
    <property type="molecule type" value="Genomic_DNA"/>
</dbReference>
<sequence length="203" mass="22827">MLVAKRGGIAARLRRSRREEKISQKAIQQTTNRTNRKKLRSLVWILPCKKTPPLFIPVLLAANGLRFSENFPTCHHIVLQRIRQQRSSKGCLTPGRCAEQSAGAGEEGARRWHAGDQRGRVPAPRAPPVRRVRGKDRRPLLPAGRRPPVARQVPHLLRVQGAARLGAYVLRQGRKHLLQGRLLQVGASFSFFASKRELFVLSP</sequence>
<evidence type="ECO:0000313" key="2">
    <source>
        <dbReference type="EMBL" id="GIY04816.1"/>
    </source>
</evidence>
<feature type="compositionally biased region" description="Basic and acidic residues" evidence="1">
    <location>
        <begin position="107"/>
        <end position="119"/>
    </location>
</feature>
<evidence type="ECO:0000256" key="1">
    <source>
        <dbReference type="SAM" id="MobiDB-lite"/>
    </source>
</evidence>
<keyword evidence="3" id="KW-1185">Reference proteome</keyword>
<reference evidence="2 3" key="1">
    <citation type="submission" date="2021-06" db="EMBL/GenBank/DDBJ databases">
        <title>Caerostris darwini draft genome.</title>
        <authorList>
            <person name="Kono N."/>
            <person name="Arakawa K."/>
        </authorList>
    </citation>
    <scope>NUCLEOTIDE SEQUENCE [LARGE SCALE GENOMIC DNA]</scope>
</reference>
<feature type="region of interest" description="Disordered" evidence="1">
    <location>
        <begin position="99"/>
        <end position="127"/>
    </location>
</feature>
<comment type="caution">
    <text evidence="2">The sequence shown here is derived from an EMBL/GenBank/DDBJ whole genome shotgun (WGS) entry which is preliminary data.</text>
</comment>
<dbReference type="AlphaFoldDB" id="A0AAV4Q729"/>
<dbReference type="Proteomes" id="UP001054837">
    <property type="component" value="Unassembled WGS sequence"/>
</dbReference>
<proteinExistence type="predicted"/>
<name>A0AAV4Q729_9ARAC</name>
<accession>A0AAV4Q729</accession>
<organism evidence="2 3">
    <name type="scientific">Caerostris darwini</name>
    <dbReference type="NCBI Taxonomy" id="1538125"/>
    <lineage>
        <taxon>Eukaryota</taxon>
        <taxon>Metazoa</taxon>
        <taxon>Ecdysozoa</taxon>
        <taxon>Arthropoda</taxon>
        <taxon>Chelicerata</taxon>
        <taxon>Arachnida</taxon>
        <taxon>Araneae</taxon>
        <taxon>Araneomorphae</taxon>
        <taxon>Entelegynae</taxon>
        <taxon>Araneoidea</taxon>
        <taxon>Araneidae</taxon>
        <taxon>Caerostris</taxon>
    </lineage>
</organism>